<dbReference type="PANTHER" id="PTHR41694:SF3">
    <property type="entry name" value="RNA-DIRECTED DNA POLYMERASE-RELATED"/>
    <property type="match status" value="1"/>
</dbReference>
<dbReference type="InterPro" id="IPR012337">
    <property type="entry name" value="RNaseH-like_sf"/>
</dbReference>
<keyword evidence="3" id="KW-0540">Nuclease</keyword>
<dbReference type="GO" id="GO:0003964">
    <property type="term" value="F:RNA-directed DNA polymerase activity"/>
    <property type="evidence" value="ECO:0007669"/>
    <property type="project" value="UniProtKB-KW"/>
</dbReference>
<keyword evidence="2" id="KW-0548">Nucleotidyltransferase</keyword>
<gene>
    <name evidence="8" type="primary">Ervk18_0</name>
    <name evidence="8" type="ORF">OREARF_R15559</name>
</gene>
<organism evidence="8 9">
    <name type="scientific">Oreocharis arfaki</name>
    <name type="common">tit berrypecker</name>
    <dbReference type="NCBI Taxonomy" id="979223"/>
    <lineage>
        <taxon>Eukaryota</taxon>
        <taxon>Metazoa</taxon>
        <taxon>Chordata</taxon>
        <taxon>Craniata</taxon>
        <taxon>Vertebrata</taxon>
        <taxon>Euteleostomi</taxon>
        <taxon>Archelosauria</taxon>
        <taxon>Archosauria</taxon>
        <taxon>Dinosauria</taxon>
        <taxon>Saurischia</taxon>
        <taxon>Theropoda</taxon>
        <taxon>Coelurosauria</taxon>
        <taxon>Aves</taxon>
        <taxon>Neognathae</taxon>
        <taxon>Neoaves</taxon>
        <taxon>Telluraves</taxon>
        <taxon>Australaves</taxon>
        <taxon>Passeriformes</taxon>
        <taxon>Passeroidea</taxon>
        <taxon>Paramythiidae</taxon>
        <taxon>Oreocharis</taxon>
    </lineage>
</organism>
<evidence type="ECO:0000256" key="4">
    <source>
        <dbReference type="ARBA" id="ARBA00022759"/>
    </source>
</evidence>
<protein>
    <submittedName>
        <fullName evidence="8">POK18 protein</fullName>
    </submittedName>
</protein>
<evidence type="ECO:0000256" key="1">
    <source>
        <dbReference type="ARBA" id="ARBA00022679"/>
    </source>
</evidence>
<dbReference type="Proteomes" id="UP000542358">
    <property type="component" value="Unassembled WGS sequence"/>
</dbReference>
<dbReference type="GO" id="GO:0015074">
    <property type="term" value="P:DNA integration"/>
    <property type="evidence" value="ECO:0007669"/>
    <property type="project" value="InterPro"/>
</dbReference>
<evidence type="ECO:0000256" key="2">
    <source>
        <dbReference type="ARBA" id="ARBA00022695"/>
    </source>
</evidence>
<evidence type="ECO:0000259" key="7">
    <source>
        <dbReference type="PROSITE" id="PS50994"/>
    </source>
</evidence>
<evidence type="ECO:0000256" key="6">
    <source>
        <dbReference type="ARBA" id="ARBA00022918"/>
    </source>
</evidence>
<sequence length="64" mass="7217">RNQEMPPDMGFATMGILQQIKTDNGPAYTSRETQEFFHTWGIKYVTGIAHSSTGQAIVERAHYT</sequence>
<keyword evidence="6" id="KW-0695">RNA-directed DNA polymerase</keyword>
<feature type="domain" description="Integrase catalytic" evidence="7">
    <location>
        <begin position="1"/>
        <end position="64"/>
    </location>
</feature>
<dbReference type="PROSITE" id="PS50994">
    <property type="entry name" value="INTEGRASE"/>
    <property type="match status" value="1"/>
</dbReference>
<dbReference type="EMBL" id="VZRR01002762">
    <property type="protein sequence ID" value="NWW03331.1"/>
    <property type="molecule type" value="Genomic_DNA"/>
</dbReference>
<feature type="non-terminal residue" evidence="8">
    <location>
        <position position="1"/>
    </location>
</feature>
<accession>A0A7K6JSM0</accession>
<keyword evidence="5" id="KW-0378">Hydrolase</keyword>
<comment type="caution">
    <text evidence="8">The sequence shown here is derived from an EMBL/GenBank/DDBJ whole genome shotgun (WGS) entry which is preliminary data.</text>
</comment>
<keyword evidence="1" id="KW-0808">Transferase</keyword>
<dbReference type="InterPro" id="IPR001584">
    <property type="entry name" value="Integrase_cat-core"/>
</dbReference>
<dbReference type="AlphaFoldDB" id="A0A7K6JSM0"/>
<reference evidence="8 9" key="1">
    <citation type="submission" date="2019-09" db="EMBL/GenBank/DDBJ databases">
        <title>Bird 10,000 Genomes (B10K) Project - Family phase.</title>
        <authorList>
            <person name="Zhang G."/>
        </authorList>
    </citation>
    <scope>NUCLEOTIDE SEQUENCE [LARGE SCALE GENOMIC DNA]</scope>
    <source>
        <strain evidence="8">B10K-DU-029-42</strain>
        <tissue evidence="8">Muscle</tissue>
    </source>
</reference>
<keyword evidence="4" id="KW-0255">Endonuclease</keyword>
<dbReference type="GO" id="GO:0004519">
    <property type="term" value="F:endonuclease activity"/>
    <property type="evidence" value="ECO:0007669"/>
    <property type="project" value="UniProtKB-KW"/>
</dbReference>
<feature type="non-terminal residue" evidence="8">
    <location>
        <position position="64"/>
    </location>
</feature>
<evidence type="ECO:0000256" key="3">
    <source>
        <dbReference type="ARBA" id="ARBA00022722"/>
    </source>
</evidence>
<evidence type="ECO:0000313" key="9">
    <source>
        <dbReference type="Proteomes" id="UP000542358"/>
    </source>
</evidence>
<evidence type="ECO:0000256" key="5">
    <source>
        <dbReference type="ARBA" id="ARBA00022801"/>
    </source>
</evidence>
<dbReference type="SUPFAM" id="SSF53098">
    <property type="entry name" value="Ribonuclease H-like"/>
    <property type="match status" value="1"/>
</dbReference>
<proteinExistence type="predicted"/>
<evidence type="ECO:0000313" key="8">
    <source>
        <dbReference type="EMBL" id="NWW03331.1"/>
    </source>
</evidence>
<name>A0A7K6JSM0_9PASE</name>
<dbReference type="PANTHER" id="PTHR41694">
    <property type="entry name" value="ENDOGENOUS RETROVIRUS GROUP K MEMBER POL PROTEIN"/>
    <property type="match status" value="1"/>
</dbReference>
<dbReference type="GO" id="GO:0016787">
    <property type="term" value="F:hydrolase activity"/>
    <property type="evidence" value="ECO:0007669"/>
    <property type="project" value="UniProtKB-KW"/>
</dbReference>
<keyword evidence="9" id="KW-1185">Reference proteome</keyword>
<dbReference type="GO" id="GO:0035613">
    <property type="term" value="F:RNA stem-loop binding"/>
    <property type="evidence" value="ECO:0007669"/>
    <property type="project" value="TreeGrafter"/>
</dbReference>
<dbReference type="Gene3D" id="3.30.420.10">
    <property type="entry name" value="Ribonuclease H-like superfamily/Ribonuclease H"/>
    <property type="match status" value="1"/>
</dbReference>
<dbReference type="InterPro" id="IPR036397">
    <property type="entry name" value="RNaseH_sf"/>
</dbReference>